<reference evidence="1 2" key="1">
    <citation type="submission" date="2008-06" db="EMBL/GenBank/DDBJ databases">
        <title>Complete sequence of Pelodictyon phaeoclathratiforme BU-1.</title>
        <authorList>
            <consortium name="US DOE Joint Genome Institute"/>
            <person name="Lucas S."/>
            <person name="Copeland A."/>
            <person name="Lapidus A."/>
            <person name="Glavina del Rio T."/>
            <person name="Dalin E."/>
            <person name="Tice H."/>
            <person name="Bruce D."/>
            <person name="Goodwin L."/>
            <person name="Pitluck S."/>
            <person name="Schmutz J."/>
            <person name="Larimer F."/>
            <person name="Land M."/>
            <person name="Hauser L."/>
            <person name="Kyrpides N."/>
            <person name="Mikhailova N."/>
            <person name="Liu Z."/>
            <person name="Li T."/>
            <person name="Zhao F."/>
            <person name="Overmann J."/>
            <person name="Bryant D.A."/>
            <person name="Richardson P."/>
        </authorList>
    </citation>
    <scope>NUCLEOTIDE SEQUENCE [LARGE SCALE GENOMIC DNA]</scope>
    <source>
        <strain evidence="2">DSM 5477 / BU-1</strain>
    </source>
</reference>
<dbReference type="eggNOG" id="ENOG50336R7">
    <property type="taxonomic scope" value="Bacteria"/>
</dbReference>
<accession>B4SBF3</accession>
<organism evidence="1 2">
    <name type="scientific">Pelodictyon phaeoclathratiforme (strain DSM 5477 / BU-1)</name>
    <dbReference type="NCBI Taxonomy" id="324925"/>
    <lineage>
        <taxon>Bacteria</taxon>
        <taxon>Pseudomonadati</taxon>
        <taxon>Chlorobiota</taxon>
        <taxon>Chlorobiia</taxon>
        <taxon>Chlorobiales</taxon>
        <taxon>Chlorobiaceae</taxon>
        <taxon>Chlorobium/Pelodictyon group</taxon>
        <taxon>Pelodictyon</taxon>
    </lineage>
</organism>
<dbReference type="EMBL" id="CP001110">
    <property type="protein sequence ID" value="ACF44007.1"/>
    <property type="molecule type" value="Genomic_DNA"/>
</dbReference>
<name>B4SBF3_PELPB</name>
<dbReference type="HOGENOM" id="CLU_027640_1_0_10"/>
<keyword evidence="2" id="KW-1185">Reference proteome</keyword>
<protein>
    <submittedName>
        <fullName evidence="1">Uncharacterized protein</fullName>
    </submittedName>
</protein>
<dbReference type="AlphaFoldDB" id="B4SBF3"/>
<gene>
    <name evidence="1" type="ordered locus">Ppha_1775</name>
</gene>
<dbReference type="STRING" id="324925.Ppha_1775"/>
<dbReference type="Pfam" id="PF16930">
    <property type="entry name" value="Porin_5"/>
    <property type="match status" value="2"/>
</dbReference>
<dbReference type="Proteomes" id="UP000002724">
    <property type="component" value="Chromosome"/>
</dbReference>
<dbReference type="KEGG" id="pph:Ppha_1775"/>
<dbReference type="InterPro" id="IPR032638">
    <property type="entry name" value="Porin_5"/>
</dbReference>
<proteinExistence type="predicted"/>
<evidence type="ECO:0000313" key="1">
    <source>
        <dbReference type="EMBL" id="ACF44007.1"/>
    </source>
</evidence>
<evidence type="ECO:0000313" key="2">
    <source>
        <dbReference type="Proteomes" id="UP000002724"/>
    </source>
</evidence>
<sequence length="426" mass="47755" precursor="true">MVLYVAHNDMRKEFPDFHERITQTNHIFLMRKVALIVGLAAALGFNNAQAVDWNWKGDIRYRYQSDITAIPNITGEHSRDRHRARVRLGVYPWINEELSGGLQLSTAGSGLETTSRNETLDDQFLPDTVYMNEYFIDYHPMFLCGDVNIILGKRAVASTLIVQNDLVWDGDLTFEGATVQYGKDANGKEKDGLSAVAGYYILNENKSVTTKEQDAYLFAGQAAYKGEISDLSYQLGAGYYDYVNFDLKNTSTVASQLTVAPFTYTPATTAKYSPEYNYTGKDFNIVEFYGSIGGKITETLPWQISGQYAFNTAKHADWVNIDNAKRDSYLAEIKIGDAKQVGQWAVNADYVRIERDALTILTDSDRNMGAATNLKGFKIGGVYHLVQNMTLGLTYFNFKTIDDKTTLVDESAPTRHIVMADAVIKF</sequence>